<dbReference type="Gene3D" id="3.10.180.10">
    <property type="entry name" value="2,3-Dihydroxybiphenyl 1,2-Dioxygenase, domain 1"/>
    <property type="match status" value="1"/>
</dbReference>
<dbReference type="Proteomes" id="UP000238196">
    <property type="component" value="Unassembled WGS sequence"/>
</dbReference>
<protein>
    <submittedName>
        <fullName evidence="2">Glyoxalase/bleomycin resistance/dioxygenase family protein</fullName>
    </submittedName>
</protein>
<gene>
    <name evidence="2" type="ORF">C4K68_01030</name>
</gene>
<organism evidence="2 3">
    <name type="scientific">Proteobacteria bacterium 228</name>
    <dbReference type="NCBI Taxonomy" id="2083153"/>
    <lineage>
        <taxon>Bacteria</taxon>
        <taxon>Pseudomonadati</taxon>
        <taxon>Pseudomonadota</taxon>
    </lineage>
</organism>
<dbReference type="InterPro" id="IPR029068">
    <property type="entry name" value="Glyas_Bleomycin-R_OHBP_Dase"/>
</dbReference>
<dbReference type="EMBL" id="PRLP01000003">
    <property type="protein sequence ID" value="PPC79319.1"/>
    <property type="molecule type" value="Genomic_DNA"/>
</dbReference>
<dbReference type="SUPFAM" id="SSF54593">
    <property type="entry name" value="Glyoxalase/Bleomycin resistance protein/Dihydroxybiphenyl dioxygenase"/>
    <property type="match status" value="1"/>
</dbReference>
<comment type="caution">
    <text evidence="2">The sequence shown here is derived from an EMBL/GenBank/DDBJ whole genome shotgun (WGS) entry which is preliminary data.</text>
</comment>
<name>A0A2S5KXS9_9PROT</name>
<reference evidence="2 3" key="1">
    <citation type="submission" date="2018-02" db="EMBL/GenBank/DDBJ databases">
        <title>novel marine gammaproteobacteria from coastal saline agro ecosystem.</title>
        <authorList>
            <person name="Krishnan R."/>
            <person name="Ramesh Kumar N."/>
        </authorList>
    </citation>
    <scope>NUCLEOTIDE SEQUENCE [LARGE SCALE GENOMIC DNA]</scope>
    <source>
        <strain evidence="2 3">228</strain>
    </source>
</reference>
<evidence type="ECO:0000313" key="2">
    <source>
        <dbReference type="EMBL" id="PPC79319.1"/>
    </source>
</evidence>
<sequence>MSALVVYAQDVSAVSHFYQAVLAGQISEQHDDYWIVIAPGVEVVVLSTPLTRALPVVHQPLPRQDVAIKPVFIVDDLQRVREAAVATGGGAKQAQAEWRFGDFRVLDGWDPEGNIIQFRQKAE</sequence>
<dbReference type="PROSITE" id="PS51819">
    <property type="entry name" value="VOC"/>
    <property type="match status" value="1"/>
</dbReference>
<dbReference type="InterPro" id="IPR037523">
    <property type="entry name" value="VOC_core"/>
</dbReference>
<dbReference type="InterPro" id="IPR041581">
    <property type="entry name" value="Glyoxalase_6"/>
</dbReference>
<evidence type="ECO:0000313" key="3">
    <source>
        <dbReference type="Proteomes" id="UP000238196"/>
    </source>
</evidence>
<dbReference type="Pfam" id="PF18029">
    <property type="entry name" value="Glyoxalase_6"/>
    <property type="match status" value="1"/>
</dbReference>
<evidence type="ECO:0000259" key="1">
    <source>
        <dbReference type="PROSITE" id="PS51819"/>
    </source>
</evidence>
<dbReference type="AlphaFoldDB" id="A0A2S5KXS9"/>
<accession>A0A2S5KXS9</accession>
<proteinExistence type="predicted"/>
<feature type="domain" description="VOC" evidence="1">
    <location>
        <begin position="1"/>
        <end position="121"/>
    </location>
</feature>